<sequence>MGPPSSLAPTYAWRAKTTMNIRNKQPSAPCDMAASHGHSSRPSVYMPSPPCTPSILPLSPPSAQTTVAPPHTATPPPSELGRLPDELILQIMLFLLPSPLTRFSLCCQRLHNIATELPITASRIVGSDAASMSWRLPSNIHGLMALATPDLALPPHQEETPEARFIIASRIPKTRHLALIRVDQVQMSYISHHIVKLDALVIDAQSSDRISAAAVQEILGRRQVRKYLTRLAIYNLRDIGGHGVSNPSGAMMRNIAACRNLSVLDLDGLHMLEDWGIKVLALGDLPLTFVAVAGTNVSSALAGLVSSCSRTLRTLSVSNCAKQSFAFLTSILQCRNLKDLRINKGPFTPQAWTKFFRFLKVKLRRLSLAGCKDVTNDGLDWCVAHGAVEDLEFMDLSECAQIVDDTLFKIFNRALKLTDASLSSMPLMSAGCLLKARDCNRLAHLKLLNLQRNQNLDEDDIYDFSCSSPQTVVLYHGDGFLVDGERYGDRDHEWHAGHCFFDGIPHMPSGLAQQRDAGGVRR</sequence>
<proteinExistence type="predicted"/>
<name>A0A507DGS4_9FUNG</name>
<dbReference type="Proteomes" id="UP000320475">
    <property type="component" value="Unassembled WGS sequence"/>
</dbReference>
<dbReference type="InterPro" id="IPR001810">
    <property type="entry name" value="F-box_dom"/>
</dbReference>
<dbReference type="PROSITE" id="PS50181">
    <property type="entry name" value="FBOX"/>
    <property type="match status" value="1"/>
</dbReference>
<protein>
    <recommendedName>
        <fullName evidence="2">F-box domain-containing protein</fullName>
    </recommendedName>
</protein>
<dbReference type="InterPro" id="IPR032675">
    <property type="entry name" value="LRR_dom_sf"/>
</dbReference>
<accession>A0A507DGS4</accession>
<dbReference type="AlphaFoldDB" id="A0A507DGS4"/>
<reference evidence="5 6" key="1">
    <citation type="journal article" date="2019" name="Sci. Rep.">
        <title>Comparative genomics of chytrid fungi reveal insights into the obligate biotrophic and pathogenic lifestyle of Synchytrium endobioticum.</title>
        <authorList>
            <person name="van de Vossenberg B.T.L.H."/>
            <person name="Warris S."/>
            <person name="Nguyen H.D.T."/>
            <person name="van Gent-Pelzer M.P.E."/>
            <person name="Joly D.L."/>
            <person name="van de Geest H.C."/>
            <person name="Bonants P.J.M."/>
            <person name="Smith D.S."/>
            <person name="Levesque C.A."/>
            <person name="van der Lee T.A.J."/>
        </authorList>
    </citation>
    <scope>NUCLEOTIDE SEQUENCE [LARGE SCALE GENOMIC DNA]</scope>
    <source>
        <strain evidence="3 6">LEV6574</strain>
        <strain evidence="4 5">MB42</strain>
    </source>
</reference>
<dbReference type="InterPro" id="IPR036047">
    <property type="entry name" value="F-box-like_dom_sf"/>
</dbReference>
<dbReference type="EMBL" id="QEAM01000418">
    <property type="protein sequence ID" value="TPX40048.1"/>
    <property type="molecule type" value="Genomic_DNA"/>
</dbReference>
<comment type="caution">
    <text evidence="4">The sequence shown here is derived from an EMBL/GenBank/DDBJ whole genome shotgun (WGS) entry which is preliminary data.</text>
</comment>
<dbReference type="VEuPathDB" id="FungiDB:SeMB42_g02087"/>
<dbReference type="GO" id="GO:0019005">
    <property type="term" value="C:SCF ubiquitin ligase complex"/>
    <property type="evidence" value="ECO:0007669"/>
    <property type="project" value="TreeGrafter"/>
</dbReference>
<dbReference type="OrthoDB" id="10257471at2759"/>
<dbReference type="Proteomes" id="UP000317494">
    <property type="component" value="Unassembled WGS sequence"/>
</dbReference>
<feature type="domain" description="F-box" evidence="2">
    <location>
        <begin position="77"/>
        <end position="124"/>
    </location>
</feature>
<dbReference type="GO" id="GO:0031146">
    <property type="term" value="P:SCF-dependent proteasomal ubiquitin-dependent protein catabolic process"/>
    <property type="evidence" value="ECO:0007669"/>
    <property type="project" value="TreeGrafter"/>
</dbReference>
<keyword evidence="5" id="KW-1185">Reference proteome</keyword>
<organism evidence="4 5">
    <name type="scientific">Synchytrium endobioticum</name>
    <dbReference type="NCBI Taxonomy" id="286115"/>
    <lineage>
        <taxon>Eukaryota</taxon>
        <taxon>Fungi</taxon>
        <taxon>Fungi incertae sedis</taxon>
        <taxon>Chytridiomycota</taxon>
        <taxon>Chytridiomycota incertae sedis</taxon>
        <taxon>Chytridiomycetes</taxon>
        <taxon>Synchytriales</taxon>
        <taxon>Synchytriaceae</taxon>
        <taxon>Synchytrium</taxon>
    </lineage>
</organism>
<dbReference type="SUPFAM" id="SSF52047">
    <property type="entry name" value="RNI-like"/>
    <property type="match status" value="1"/>
</dbReference>
<dbReference type="Pfam" id="PF00646">
    <property type="entry name" value="F-box"/>
    <property type="match status" value="1"/>
</dbReference>
<dbReference type="STRING" id="286115.A0A507DGS4"/>
<evidence type="ECO:0000313" key="6">
    <source>
        <dbReference type="Proteomes" id="UP000320475"/>
    </source>
</evidence>
<evidence type="ECO:0000313" key="5">
    <source>
        <dbReference type="Proteomes" id="UP000317494"/>
    </source>
</evidence>
<dbReference type="CDD" id="cd09917">
    <property type="entry name" value="F-box_SF"/>
    <property type="match status" value="1"/>
</dbReference>
<dbReference type="PANTHER" id="PTHR13318">
    <property type="entry name" value="PARTNER OF PAIRED, ISOFORM B-RELATED"/>
    <property type="match status" value="1"/>
</dbReference>
<dbReference type="EMBL" id="QEAN01000061">
    <property type="protein sequence ID" value="TPX50889.1"/>
    <property type="molecule type" value="Genomic_DNA"/>
</dbReference>
<evidence type="ECO:0000313" key="4">
    <source>
        <dbReference type="EMBL" id="TPX50889.1"/>
    </source>
</evidence>
<gene>
    <name evidence="3" type="ORF">SeLEV6574_g06825</name>
    <name evidence="4" type="ORF">SeMB42_g02087</name>
</gene>
<evidence type="ECO:0000259" key="2">
    <source>
        <dbReference type="PROSITE" id="PS50181"/>
    </source>
</evidence>
<dbReference type="Gene3D" id="3.80.10.10">
    <property type="entry name" value="Ribonuclease Inhibitor"/>
    <property type="match status" value="2"/>
</dbReference>
<evidence type="ECO:0000256" key="1">
    <source>
        <dbReference type="SAM" id="MobiDB-lite"/>
    </source>
</evidence>
<evidence type="ECO:0000313" key="3">
    <source>
        <dbReference type="EMBL" id="TPX40048.1"/>
    </source>
</evidence>
<feature type="region of interest" description="Disordered" evidence="1">
    <location>
        <begin position="23"/>
        <end position="78"/>
    </location>
</feature>
<dbReference type="SUPFAM" id="SSF81383">
    <property type="entry name" value="F-box domain"/>
    <property type="match status" value="1"/>
</dbReference>